<dbReference type="EMBL" id="MG011689">
    <property type="protein sequence ID" value="AVK75486.1"/>
    <property type="molecule type" value="Genomic_DNA"/>
</dbReference>
<dbReference type="Proteomes" id="UP000248852">
    <property type="component" value="Segment"/>
</dbReference>
<accession>A0A2U7UAN8</accession>
<sequence length="187" mass="21450">MARPTDAVAVGRFISWPDYLCVPSNPREQAETRWLLCLKIIGEDILVVPRTSASHAETDYGRWHLPVGTRGTRGVVQIWDMQGRPRSAPMDHEPSYLKLNNLATISIRGAFCPIKATTSKRGLDCVFNILMANVLDLLLHSRGLVISYNYKVEWRVERKDGQSEDSEIVHYQERRQQREQFRDADVL</sequence>
<protein>
    <submittedName>
        <fullName evidence="1">Uncharacterized protein</fullName>
    </submittedName>
</protein>
<organism evidence="1">
    <name type="scientific">Pandoravirus quercus</name>
    <dbReference type="NCBI Taxonomy" id="2107709"/>
    <lineage>
        <taxon>Viruses</taxon>
        <taxon>Pandoravirus</taxon>
    </lineage>
</organism>
<dbReference type="GeneID" id="36844627"/>
<dbReference type="KEGG" id="vg:36844627"/>
<gene>
    <name evidence="1" type="ORF">pqer_cds_1064</name>
</gene>
<evidence type="ECO:0000313" key="1">
    <source>
        <dbReference type="EMBL" id="AVK75486.1"/>
    </source>
</evidence>
<name>A0A2U7UAN8_9VIRU</name>
<dbReference type="RefSeq" id="YP_009483755.1">
    <property type="nucleotide sequence ID" value="NC_037667.1"/>
</dbReference>
<proteinExistence type="predicted"/>
<reference evidence="1" key="1">
    <citation type="journal article" date="2018" name="Nat. Commun.">
        <title>Diversity and evolution of the emerging Pandoraviridae family.</title>
        <authorList>
            <person name="Legendre M."/>
            <person name="Fabre E."/>
            <person name="Poirot O."/>
            <person name="Jeudy S."/>
            <person name="Lartigue A."/>
            <person name="Alempic J.M."/>
            <person name="Beucher L."/>
            <person name="Philippe N."/>
            <person name="Bertaux L."/>
            <person name="Christo-Foroux E."/>
            <person name="Labadie K."/>
            <person name="Coute Y."/>
            <person name="Abergel C."/>
            <person name="Claverie J.M."/>
        </authorList>
    </citation>
    <scope>NUCLEOTIDE SEQUENCE [LARGE SCALE GENOMIC DNA]</scope>
    <source>
        <strain evidence="1">Quercus</strain>
    </source>
</reference>